<organism evidence="1 2">
    <name type="scientific">Panagrellus redivivus</name>
    <name type="common">Microworm</name>
    <dbReference type="NCBI Taxonomy" id="6233"/>
    <lineage>
        <taxon>Eukaryota</taxon>
        <taxon>Metazoa</taxon>
        <taxon>Ecdysozoa</taxon>
        <taxon>Nematoda</taxon>
        <taxon>Chromadorea</taxon>
        <taxon>Rhabditida</taxon>
        <taxon>Tylenchina</taxon>
        <taxon>Panagrolaimomorpha</taxon>
        <taxon>Panagrolaimoidea</taxon>
        <taxon>Panagrolaimidae</taxon>
        <taxon>Panagrellus</taxon>
    </lineage>
</organism>
<dbReference type="AlphaFoldDB" id="A0A7E4VGT6"/>
<protein>
    <submittedName>
        <fullName evidence="2">F-box domain-containing protein</fullName>
    </submittedName>
</protein>
<evidence type="ECO:0000313" key="1">
    <source>
        <dbReference type="Proteomes" id="UP000492821"/>
    </source>
</evidence>
<accession>A0A7E4VGT6</accession>
<reference evidence="1" key="1">
    <citation type="journal article" date="2013" name="Genetics">
        <title>The draft genome and transcriptome of Panagrellus redivivus are shaped by the harsh demands of a free-living lifestyle.</title>
        <authorList>
            <person name="Srinivasan J."/>
            <person name="Dillman A.R."/>
            <person name="Macchietto M.G."/>
            <person name="Heikkinen L."/>
            <person name="Lakso M."/>
            <person name="Fracchia K.M."/>
            <person name="Antoshechkin I."/>
            <person name="Mortazavi A."/>
            <person name="Wong G."/>
            <person name="Sternberg P.W."/>
        </authorList>
    </citation>
    <scope>NUCLEOTIDE SEQUENCE [LARGE SCALE GENOMIC DNA]</scope>
    <source>
        <strain evidence="1">MT8872</strain>
    </source>
</reference>
<name>A0A7E4VGT6_PANRE</name>
<sequence>MSFFGRTTASSVDLEFDKFTDEYISSVLLALLAQAFAHSLAIASIIEYIGARTVNSINIPHFGPSCIAFFSTTTNLTTKPAVPIIVLSNIFYKNRATVSSIMPYPLNNLAYGLRYRLSELATPVERYELQIAAGNVSICPPVLQHIVITDQLVFKNQNGNFFISQNDIDFVPFGYGRNTLVTGRISTLLSHLDVPDLKSEAFSHLLCRPALLYMTDCVISKPFIDTLSKATCKTPKYLKIICQNSCNYIDNFVELLSAFPMVKDVQWSAFIDQSWMTKIQRSNQLESLYLSLYDYHFNPFDINEFVTFVKSRRQGFKMLITVIDNNSKFKPFFLELKRILDQHFTRFVDPLYELPKQTHVIIDFYFSHFCWLFCPNELIDTL</sequence>
<dbReference type="Proteomes" id="UP000492821">
    <property type="component" value="Unassembled WGS sequence"/>
</dbReference>
<evidence type="ECO:0000313" key="2">
    <source>
        <dbReference type="WBParaSite" id="Pan_g20681.t1"/>
    </source>
</evidence>
<keyword evidence="1" id="KW-1185">Reference proteome</keyword>
<reference evidence="2" key="2">
    <citation type="submission" date="2020-10" db="UniProtKB">
        <authorList>
            <consortium name="WormBaseParasite"/>
        </authorList>
    </citation>
    <scope>IDENTIFICATION</scope>
</reference>
<dbReference type="WBParaSite" id="Pan_g20681.t1">
    <property type="protein sequence ID" value="Pan_g20681.t1"/>
    <property type="gene ID" value="Pan_g20681"/>
</dbReference>
<proteinExistence type="predicted"/>